<feature type="region of interest" description="Disordered" evidence="1">
    <location>
        <begin position="64"/>
        <end position="112"/>
    </location>
</feature>
<name>A0AA40F960_9PEZI</name>
<protein>
    <submittedName>
        <fullName evidence="2">Uncharacterized protein</fullName>
    </submittedName>
</protein>
<proteinExistence type="predicted"/>
<evidence type="ECO:0000256" key="1">
    <source>
        <dbReference type="SAM" id="MobiDB-lite"/>
    </source>
</evidence>
<gene>
    <name evidence="2" type="ORF">B0T18DRAFT_13107</name>
</gene>
<feature type="compositionally biased region" description="Basic and acidic residues" evidence="1">
    <location>
        <begin position="171"/>
        <end position="188"/>
    </location>
</feature>
<feature type="region of interest" description="Disordered" evidence="1">
    <location>
        <begin position="1"/>
        <end position="20"/>
    </location>
</feature>
<dbReference type="Proteomes" id="UP001172155">
    <property type="component" value="Unassembled WGS sequence"/>
</dbReference>
<dbReference type="EMBL" id="JAUKUD010000001">
    <property type="protein sequence ID" value="KAK0753386.1"/>
    <property type="molecule type" value="Genomic_DNA"/>
</dbReference>
<feature type="compositionally biased region" description="Basic and acidic residues" evidence="1">
    <location>
        <begin position="65"/>
        <end position="82"/>
    </location>
</feature>
<feature type="compositionally biased region" description="Low complexity" evidence="1">
    <location>
        <begin position="10"/>
        <end position="19"/>
    </location>
</feature>
<dbReference type="AlphaFoldDB" id="A0AA40F960"/>
<sequence>MTSGRGGKGTTVFTSTSSVGDGGRLADGGWLVALRSAMVAANGGLLEKRGNGRFVQLLSVGGRMRSREGGRGKGGREGRAEICGDYSASTSPEPRAQSPPPPSGPAKRAGTRRLVAVSATKNGAILDHGGGVGVWVWTVAREGGVGSLVVPMANKQPGRAGLAWKPPKVRPKFEQEQRTSGKQKEGDRILAPWQLAARNKRTLESTVRLLEPHPDAGSMRPKGQRGKDPDVESAQAGRVARGSVSKSAMHLTPEPGGGKAQRSSWLATRAPPPNARGCC</sequence>
<keyword evidence="3" id="KW-1185">Reference proteome</keyword>
<feature type="region of interest" description="Disordered" evidence="1">
    <location>
        <begin position="205"/>
        <end position="279"/>
    </location>
</feature>
<comment type="caution">
    <text evidence="2">The sequence shown here is derived from an EMBL/GenBank/DDBJ whole genome shotgun (WGS) entry which is preliminary data.</text>
</comment>
<reference evidence="2" key="1">
    <citation type="submission" date="2023-06" db="EMBL/GenBank/DDBJ databases">
        <title>Genome-scale phylogeny and comparative genomics of the fungal order Sordariales.</title>
        <authorList>
            <consortium name="Lawrence Berkeley National Laboratory"/>
            <person name="Hensen N."/>
            <person name="Bonometti L."/>
            <person name="Westerberg I."/>
            <person name="Brannstrom I.O."/>
            <person name="Guillou S."/>
            <person name="Cros-Aarteil S."/>
            <person name="Calhoun S."/>
            <person name="Haridas S."/>
            <person name="Kuo A."/>
            <person name="Mondo S."/>
            <person name="Pangilinan J."/>
            <person name="Riley R."/>
            <person name="LaButti K."/>
            <person name="Andreopoulos B."/>
            <person name="Lipzen A."/>
            <person name="Chen C."/>
            <person name="Yanf M."/>
            <person name="Daum C."/>
            <person name="Ng V."/>
            <person name="Clum A."/>
            <person name="Steindorff A."/>
            <person name="Ohm R."/>
            <person name="Martin F."/>
            <person name="Silar P."/>
            <person name="Natvig D."/>
            <person name="Lalanne C."/>
            <person name="Gautier V."/>
            <person name="Ament-velasquez S.L."/>
            <person name="Kruys A."/>
            <person name="Hutchinson M.I."/>
            <person name="Powell A.J."/>
            <person name="Barry K."/>
            <person name="Miller A.N."/>
            <person name="Grigoriev I.V."/>
            <person name="Debuchy R."/>
            <person name="Gladieux P."/>
            <person name="Thoren M.H."/>
            <person name="Johannesson H."/>
        </authorList>
    </citation>
    <scope>NUCLEOTIDE SEQUENCE</scope>
    <source>
        <strain evidence="2">SMH3187-1</strain>
    </source>
</reference>
<feature type="compositionally biased region" description="Pro residues" evidence="1">
    <location>
        <begin position="270"/>
        <end position="279"/>
    </location>
</feature>
<feature type="region of interest" description="Disordered" evidence="1">
    <location>
        <begin position="157"/>
        <end position="189"/>
    </location>
</feature>
<evidence type="ECO:0000313" key="3">
    <source>
        <dbReference type="Proteomes" id="UP001172155"/>
    </source>
</evidence>
<accession>A0AA40F960</accession>
<evidence type="ECO:0000313" key="2">
    <source>
        <dbReference type="EMBL" id="KAK0753386.1"/>
    </source>
</evidence>
<organism evidence="2 3">
    <name type="scientific">Schizothecium vesticola</name>
    <dbReference type="NCBI Taxonomy" id="314040"/>
    <lineage>
        <taxon>Eukaryota</taxon>
        <taxon>Fungi</taxon>
        <taxon>Dikarya</taxon>
        <taxon>Ascomycota</taxon>
        <taxon>Pezizomycotina</taxon>
        <taxon>Sordariomycetes</taxon>
        <taxon>Sordariomycetidae</taxon>
        <taxon>Sordariales</taxon>
        <taxon>Schizotheciaceae</taxon>
        <taxon>Schizothecium</taxon>
    </lineage>
</organism>